<sequence>MLGQSIVVERAGGEDGPDAFQEIVKSHLQEIYNTSTGRKLLESLHASGKQMTIQYPLQDGLNRALIPKDATSINNCFYQADGITPGAGQGLTVNYSPAREFLGGQEEWQSRPPAIGLAHELIHAEQAAYGRMRRGQAVNPGVVNKMDATKPTLTSILELETVGVPPHDDYHVTENKIRAEWAAPQPIRPRY</sequence>
<dbReference type="Proteomes" id="UP001501469">
    <property type="component" value="Unassembled WGS sequence"/>
</dbReference>
<name>A0ABP7UST4_9BACT</name>
<accession>A0ABP7UST4</accession>
<reference evidence="2" key="1">
    <citation type="journal article" date="2019" name="Int. J. Syst. Evol. Microbiol.">
        <title>The Global Catalogue of Microorganisms (GCM) 10K type strain sequencing project: providing services to taxonomists for standard genome sequencing and annotation.</title>
        <authorList>
            <consortium name="The Broad Institute Genomics Platform"/>
            <consortium name="The Broad Institute Genome Sequencing Center for Infectious Disease"/>
            <person name="Wu L."/>
            <person name="Ma J."/>
        </authorList>
    </citation>
    <scope>NUCLEOTIDE SEQUENCE [LARGE SCALE GENOMIC DNA]</scope>
    <source>
        <strain evidence="2">JCM 17225</strain>
    </source>
</reference>
<protein>
    <recommendedName>
        <fullName evidence="3">NleD-like pathogen effector protein (Putative zinc metallopeptidase)</fullName>
    </recommendedName>
</protein>
<evidence type="ECO:0008006" key="3">
    <source>
        <dbReference type="Google" id="ProtNLM"/>
    </source>
</evidence>
<evidence type="ECO:0000313" key="1">
    <source>
        <dbReference type="EMBL" id="GAA4051498.1"/>
    </source>
</evidence>
<dbReference type="Pfam" id="PF14891">
    <property type="entry name" value="Peptidase_M91"/>
    <property type="match status" value="1"/>
</dbReference>
<proteinExistence type="predicted"/>
<dbReference type="EMBL" id="BAABDK010000032">
    <property type="protein sequence ID" value="GAA4051498.1"/>
    <property type="molecule type" value="Genomic_DNA"/>
</dbReference>
<organism evidence="1 2">
    <name type="scientific">Hymenobacter glaciei</name>
    <dbReference type="NCBI Taxonomy" id="877209"/>
    <lineage>
        <taxon>Bacteria</taxon>
        <taxon>Pseudomonadati</taxon>
        <taxon>Bacteroidota</taxon>
        <taxon>Cytophagia</taxon>
        <taxon>Cytophagales</taxon>
        <taxon>Hymenobacteraceae</taxon>
        <taxon>Hymenobacter</taxon>
    </lineage>
</organism>
<dbReference type="Gene3D" id="3.90.1240.10">
    <property type="entry name" value="Metalloproteases ('zincins'), catalytic domain like"/>
    <property type="match status" value="1"/>
</dbReference>
<dbReference type="InterPro" id="IPR028208">
    <property type="entry name" value="Effector_pro_NleD-like"/>
</dbReference>
<evidence type="ECO:0000313" key="2">
    <source>
        <dbReference type="Proteomes" id="UP001501469"/>
    </source>
</evidence>
<gene>
    <name evidence="1" type="ORF">GCM10022409_42900</name>
</gene>
<keyword evidence="2" id="KW-1185">Reference proteome</keyword>
<comment type="caution">
    <text evidence="1">The sequence shown here is derived from an EMBL/GenBank/DDBJ whole genome shotgun (WGS) entry which is preliminary data.</text>
</comment>